<protein>
    <recommendedName>
        <fullName evidence="2">Nbr1 FW domain-containing protein</fullName>
    </recommendedName>
</protein>
<feature type="compositionally biased region" description="Low complexity" evidence="1">
    <location>
        <begin position="37"/>
        <end position="59"/>
    </location>
</feature>
<feature type="region of interest" description="Disordered" evidence="1">
    <location>
        <begin position="517"/>
        <end position="555"/>
    </location>
</feature>
<feature type="compositionally biased region" description="Gly residues" evidence="1">
    <location>
        <begin position="25"/>
        <end position="36"/>
    </location>
</feature>
<dbReference type="PANTHER" id="PTHR20930">
    <property type="entry name" value="OVARIAN CARCINOMA ANTIGEN CA125-RELATED"/>
    <property type="match status" value="1"/>
</dbReference>
<proteinExistence type="predicted"/>
<dbReference type="CDD" id="cd14947">
    <property type="entry name" value="NBR1_like"/>
    <property type="match status" value="1"/>
</dbReference>
<feature type="domain" description="Nbr1 FW" evidence="2">
    <location>
        <begin position="223"/>
        <end position="315"/>
    </location>
</feature>
<feature type="region of interest" description="Disordered" evidence="1">
    <location>
        <begin position="469"/>
        <end position="493"/>
    </location>
</feature>
<dbReference type="Gene3D" id="2.60.40.10">
    <property type="entry name" value="Immunoglobulins"/>
    <property type="match status" value="1"/>
</dbReference>
<feature type="compositionally biased region" description="Basic and acidic residues" evidence="1">
    <location>
        <begin position="427"/>
        <end position="440"/>
    </location>
</feature>
<dbReference type="GO" id="GO:0043130">
    <property type="term" value="F:ubiquitin binding"/>
    <property type="evidence" value="ECO:0007669"/>
    <property type="project" value="TreeGrafter"/>
</dbReference>
<dbReference type="Pfam" id="PF16158">
    <property type="entry name" value="N_BRCA1_IG"/>
    <property type="match status" value="1"/>
</dbReference>
<dbReference type="GO" id="GO:0016236">
    <property type="term" value="P:macroautophagy"/>
    <property type="evidence" value="ECO:0007669"/>
    <property type="project" value="TreeGrafter"/>
</dbReference>
<evidence type="ECO:0000313" key="3">
    <source>
        <dbReference type="EMBL" id="KAH7637663.1"/>
    </source>
</evidence>
<feature type="compositionally biased region" description="Polar residues" evidence="1">
    <location>
        <begin position="539"/>
        <end position="548"/>
    </location>
</feature>
<feature type="region of interest" description="Disordered" evidence="1">
    <location>
        <begin position="22"/>
        <end position="59"/>
    </location>
</feature>
<accession>A0A9D4NRX1</accession>
<reference evidence="3" key="1">
    <citation type="submission" date="2020-06" db="EMBL/GenBank/DDBJ databases">
        <authorList>
            <person name="Ji K."/>
            <person name="Li J."/>
        </authorList>
    </citation>
    <scope>NUCLEOTIDE SEQUENCE</scope>
    <source>
        <strain evidence="3">JKM2019</strain>
        <tissue evidence="3">Whole body</tissue>
    </source>
</reference>
<dbReference type="GO" id="GO:0000407">
    <property type="term" value="C:phagophore assembly site"/>
    <property type="evidence" value="ECO:0007669"/>
    <property type="project" value="TreeGrafter"/>
</dbReference>
<dbReference type="InterPro" id="IPR032350">
    <property type="entry name" value="Nbr1_FW"/>
</dbReference>
<feature type="compositionally biased region" description="Basic and acidic residues" evidence="1">
    <location>
        <begin position="406"/>
        <end position="416"/>
    </location>
</feature>
<gene>
    <name evidence="3" type="ORF">HUG17_8767</name>
</gene>
<feature type="region of interest" description="Disordered" evidence="1">
    <location>
        <begin position="406"/>
        <end position="456"/>
    </location>
</feature>
<dbReference type="PANTHER" id="PTHR20930:SF2">
    <property type="entry name" value="NEXT TO BRCA1 GENE 1 PROTEIN"/>
    <property type="match status" value="1"/>
</dbReference>
<evidence type="ECO:0000259" key="2">
    <source>
        <dbReference type="Pfam" id="PF16158"/>
    </source>
</evidence>
<organism evidence="3">
    <name type="scientific">Dermatophagoides farinae</name>
    <name type="common">American house dust mite</name>
    <dbReference type="NCBI Taxonomy" id="6954"/>
    <lineage>
        <taxon>Eukaryota</taxon>
        <taxon>Metazoa</taxon>
        <taxon>Ecdysozoa</taxon>
        <taxon>Arthropoda</taxon>
        <taxon>Chelicerata</taxon>
        <taxon>Arachnida</taxon>
        <taxon>Acari</taxon>
        <taxon>Acariformes</taxon>
        <taxon>Sarcoptiformes</taxon>
        <taxon>Astigmata</taxon>
        <taxon>Psoroptidia</taxon>
        <taxon>Analgoidea</taxon>
        <taxon>Pyroglyphidae</taxon>
        <taxon>Dermatophagoidinae</taxon>
        <taxon>Dermatophagoides</taxon>
    </lineage>
</organism>
<feature type="compositionally biased region" description="Low complexity" evidence="1">
    <location>
        <begin position="524"/>
        <end position="538"/>
    </location>
</feature>
<dbReference type="Proteomes" id="UP000828236">
    <property type="component" value="Unassembled WGS sequence"/>
</dbReference>
<reference evidence="3" key="2">
    <citation type="journal article" date="2021" name="World Allergy Organ. J.">
        <title>Chromosome-level assembly of Dermatophagoides farinae genome and transcriptome reveals two novel allergens Der f 37 and Der f 39.</title>
        <authorList>
            <person name="Chen J."/>
            <person name="Cai Z."/>
            <person name="Fan D."/>
            <person name="Hu J."/>
            <person name="Hou Y."/>
            <person name="He Y."/>
            <person name="Zhang Z."/>
            <person name="Zhao Z."/>
            <person name="Gao P."/>
            <person name="Hu W."/>
            <person name="Sun J."/>
            <person name="Li J."/>
            <person name="Ji K."/>
        </authorList>
    </citation>
    <scope>NUCLEOTIDE SEQUENCE</scope>
    <source>
        <strain evidence="3">JKM2019</strain>
    </source>
</reference>
<feature type="compositionally biased region" description="Low complexity" evidence="1">
    <location>
        <begin position="417"/>
        <end position="426"/>
    </location>
</feature>
<dbReference type="EMBL" id="SDOV01000008">
    <property type="protein sequence ID" value="KAH7637663.1"/>
    <property type="molecule type" value="Genomic_DNA"/>
</dbReference>
<name>A0A9D4NRX1_DERFA</name>
<sequence>MMIFSVLSDLLSLIDDNNNITTDGSGSGGGGGGGTMNGQSTMTNGQMTATASATSTNRNQNNLNLKKKSYRSMFNIGEKMDLMSILINSSSGTWTISQMIEAIRYYVQDLQRLPERIEKTKELANEIHTCYRCVQPCTAEMVHYVCSHCHEVILCEQCEQRSEELHPFDFIKIKPKSLNSNNTITNPIVKATRPAIEMFRKNLILLLGELQRDLSIAEDCYEQYTPGTRFTKIWHIGNNGNFDWPTGTELRCLGSNIDPIDGKKSIPLSLQADEQYDVQMDFMIPADVCEEKIFYSVWRFWHDGQYFGQTIQMRVKAVPNVAQIEKFGEKTIVAISDDDDDDVSNDIGRENDKDDEKVIMFTPEMIPYPDCFNLTIPFVKHDDQDHDDTDDNTDVIGSSQNIVNHECDEKQSEQEKQQQQQQQQQEPEQKQQTENKEKKPSSKKKTRSNEREPLILQILRSQKTLDNMVKASKERSSIIMGKQQQHPQKSKSIREPFPFQFPATSAMIDIANRMINKHHHHSSTKSPSSSSSTTTTTTNNERINQRHLSTGMAKTIKIRRRNLVHSKHNI</sequence>
<dbReference type="InterPro" id="IPR013783">
    <property type="entry name" value="Ig-like_fold"/>
</dbReference>
<dbReference type="AlphaFoldDB" id="A0A9D4NRX1"/>
<comment type="caution">
    <text evidence="3">The sequence shown here is derived from an EMBL/GenBank/DDBJ whole genome shotgun (WGS) entry which is preliminary data.</text>
</comment>
<evidence type="ECO:0000256" key="1">
    <source>
        <dbReference type="SAM" id="MobiDB-lite"/>
    </source>
</evidence>